<name>A0A5J4X2P8_9EUKA</name>
<accession>A0A5J4X2P8</accession>
<comment type="caution">
    <text evidence="1">The sequence shown here is derived from an EMBL/GenBank/DDBJ whole genome shotgun (WGS) entry which is preliminary data.</text>
</comment>
<organism evidence="1 2">
    <name type="scientific">Streblomastix strix</name>
    <dbReference type="NCBI Taxonomy" id="222440"/>
    <lineage>
        <taxon>Eukaryota</taxon>
        <taxon>Metamonada</taxon>
        <taxon>Preaxostyla</taxon>
        <taxon>Oxymonadida</taxon>
        <taxon>Streblomastigidae</taxon>
        <taxon>Streblomastix</taxon>
    </lineage>
</organism>
<dbReference type="AlphaFoldDB" id="A0A5J4X2P8"/>
<proteinExistence type="predicted"/>
<protein>
    <submittedName>
        <fullName evidence="1">Uncharacterized protein</fullName>
    </submittedName>
</protein>
<evidence type="ECO:0000313" key="2">
    <source>
        <dbReference type="Proteomes" id="UP000324800"/>
    </source>
</evidence>
<sequence length="70" mass="7854">MISGVVCLSCYFDCYCQGLIEEQSASSPTEGQVKACIDLILELEPQKQLQVRNDMHVMKSVLDVQYRGIV</sequence>
<reference evidence="1 2" key="1">
    <citation type="submission" date="2019-03" db="EMBL/GenBank/DDBJ databases">
        <title>Single cell metagenomics reveals metabolic interactions within the superorganism composed of flagellate Streblomastix strix and complex community of Bacteroidetes bacteria on its surface.</title>
        <authorList>
            <person name="Treitli S.C."/>
            <person name="Kolisko M."/>
            <person name="Husnik F."/>
            <person name="Keeling P."/>
            <person name="Hampl V."/>
        </authorList>
    </citation>
    <scope>NUCLEOTIDE SEQUENCE [LARGE SCALE GENOMIC DNA]</scope>
    <source>
        <strain evidence="1">ST1C</strain>
    </source>
</reference>
<dbReference type="Proteomes" id="UP000324800">
    <property type="component" value="Unassembled WGS sequence"/>
</dbReference>
<evidence type="ECO:0000313" key="1">
    <source>
        <dbReference type="EMBL" id="KAA6401521.1"/>
    </source>
</evidence>
<gene>
    <name evidence="1" type="ORF">EZS28_002945</name>
</gene>
<dbReference type="EMBL" id="SNRW01000376">
    <property type="protein sequence ID" value="KAA6401521.1"/>
    <property type="molecule type" value="Genomic_DNA"/>
</dbReference>